<dbReference type="EMBL" id="PKPP01002832">
    <property type="protein sequence ID" value="PWA72858.1"/>
    <property type="molecule type" value="Genomic_DNA"/>
</dbReference>
<feature type="domain" description="Cellulose synthase RING-type zinc finger" evidence="1">
    <location>
        <begin position="37"/>
        <end position="58"/>
    </location>
</feature>
<sequence length="192" mass="22078">MNILSLKFIDAEQFQRLRDLKQHGKSLLFIFLYYDSEYERREGSQKCPRCKTRYRRLEDRGGYIKWNTTTWKRISSEYVVRDLMSAFSVSNDGKFLAINMKVHTVFMKAHLELVTALAFLNDLSFMFNGRVRTKAQEQDDTNATLALKALAEKIGLPSGLDSSSSRGSSDLMGMPPRHSSVSFLLSLRSKFL</sequence>
<dbReference type="Proteomes" id="UP000245207">
    <property type="component" value="Unassembled WGS sequence"/>
</dbReference>
<evidence type="ECO:0000259" key="1">
    <source>
        <dbReference type="Pfam" id="PF14569"/>
    </source>
</evidence>
<dbReference type="SUPFAM" id="SSF57850">
    <property type="entry name" value="RING/U-box"/>
    <property type="match status" value="1"/>
</dbReference>
<dbReference type="STRING" id="35608.A0A2U1NHA6"/>
<dbReference type="AlphaFoldDB" id="A0A2U1NHA6"/>
<accession>A0A2U1NHA6</accession>
<evidence type="ECO:0000313" key="2">
    <source>
        <dbReference type="EMBL" id="PWA72858.1"/>
    </source>
</evidence>
<reference evidence="2 3" key="1">
    <citation type="journal article" date="2018" name="Mol. Plant">
        <title>The genome of Artemisia annua provides insight into the evolution of Asteraceae family and artemisinin biosynthesis.</title>
        <authorList>
            <person name="Shen Q."/>
            <person name="Zhang L."/>
            <person name="Liao Z."/>
            <person name="Wang S."/>
            <person name="Yan T."/>
            <person name="Shi P."/>
            <person name="Liu M."/>
            <person name="Fu X."/>
            <person name="Pan Q."/>
            <person name="Wang Y."/>
            <person name="Lv Z."/>
            <person name="Lu X."/>
            <person name="Zhang F."/>
            <person name="Jiang W."/>
            <person name="Ma Y."/>
            <person name="Chen M."/>
            <person name="Hao X."/>
            <person name="Li L."/>
            <person name="Tang Y."/>
            <person name="Lv G."/>
            <person name="Zhou Y."/>
            <person name="Sun X."/>
            <person name="Brodelius P.E."/>
            <person name="Rose J.K.C."/>
            <person name="Tang K."/>
        </authorList>
    </citation>
    <scope>NUCLEOTIDE SEQUENCE [LARGE SCALE GENOMIC DNA]</scope>
    <source>
        <strain evidence="3">cv. Huhao1</strain>
        <tissue evidence="2">Leaf</tissue>
    </source>
</reference>
<keyword evidence="3" id="KW-1185">Reference proteome</keyword>
<organism evidence="2 3">
    <name type="scientific">Artemisia annua</name>
    <name type="common">Sweet wormwood</name>
    <dbReference type="NCBI Taxonomy" id="35608"/>
    <lineage>
        <taxon>Eukaryota</taxon>
        <taxon>Viridiplantae</taxon>
        <taxon>Streptophyta</taxon>
        <taxon>Embryophyta</taxon>
        <taxon>Tracheophyta</taxon>
        <taxon>Spermatophyta</taxon>
        <taxon>Magnoliopsida</taxon>
        <taxon>eudicotyledons</taxon>
        <taxon>Gunneridae</taxon>
        <taxon>Pentapetalae</taxon>
        <taxon>asterids</taxon>
        <taxon>campanulids</taxon>
        <taxon>Asterales</taxon>
        <taxon>Asteraceae</taxon>
        <taxon>Asteroideae</taxon>
        <taxon>Anthemideae</taxon>
        <taxon>Artemisiinae</taxon>
        <taxon>Artemisia</taxon>
    </lineage>
</organism>
<comment type="caution">
    <text evidence="2">The sequence shown here is derived from an EMBL/GenBank/DDBJ whole genome shotgun (WGS) entry which is preliminary data.</text>
</comment>
<dbReference type="OrthoDB" id="2013972at2759"/>
<proteinExistence type="predicted"/>
<evidence type="ECO:0000313" key="3">
    <source>
        <dbReference type="Proteomes" id="UP000245207"/>
    </source>
</evidence>
<dbReference type="Gene3D" id="2.130.10.10">
    <property type="entry name" value="YVTN repeat-like/Quinoprotein amine dehydrogenase"/>
    <property type="match status" value="1"/>
</dbReference>
<protein>
    <submittedName>
        <fullName evidence="2">Quinoprotein alcohol dehydrogenase-like superfamily</fullName>
    </submittedName>
</protein>
<dbReference type="InterPro" id="IPR027934">
    <property type="entry name" value="CES_Znf_RING"/>
</dbReference>
<gene>
    <name evidence="2" type="ORF">CTI12_AA266630</name>
</gene>
<name>A0A2U1NHA6_ARTAN</name>
<dbReference type="InterPro" id="IPR015943">
    <property type="entry name" value="WD40/YVTN_repeat-like_dom_sf"/>
</dbReference>
<dbReference type="Pfam" id="PF14569">
    <property type="entry name" value="zf-UDP"/>
    <property type="match status" value="1"/>
</dbReference>